<comment type="caution">
    <text evidence="2">The sequence shown here is derived from an EMBL/GenBank/DDBJ whole genome shotgun (WGS) entry which is preliminary data.</text>
</comment>
<keyword evidence="3" id="KW-1185">Reference proteome</keyword>
<name>A0AAN9PCD8_CLITE</name>
<evidence type="ECO:0000313" key="2">
    <source>
        <dbReference type="EMBL" id="KAK7293001.1"/>
    </source>
</evidence>
<feature type="region of interest" description="Disordered" evidence="1">
    <location>
        <begin position="53"/>
        <end position="74"/>
    </location>
</feature>
<dbReference type="EMBL" id="JAYKXN010000004">
    <property type="protein sequence ID" value="KAK7293001.1"/>
    <property type="molecule type" value="Genomic_DNA"/>
</dbReference>
<gene>
    <name evidence="2" type="ORF">RJT34_15861</name>
</gene>
<accession>A0AAN9PCD8</accession>
<evidence type="ECO:0000313" key="3">
    <source>
        <dbReference type="Proteomes" id="UP001359559"/>
    </source>
</evidence>
<sequence>MAQAKHYKKTEREKHKGKEERKVFILFPHIIVKFYPETKACVPLLLSAHLNANHHDDGGTNVKRDGKHDNKVIL</sequence>
<evidence type="ECO:0000256" key="1">
    <source>
        <dbReference type="SAM" id="MobiDB-lite"/>
    </source>
</evidence>
<dbReference type="AlphaFoldDB" id="A0AAN9PCD8"/>
<dbReference type="Proteomes" id="UP001359559">
    <property type="component" value="Unassembled WGS sequence"/>
</dbReference>
<protein>
    <submittedName>
        <fullName evidence="2">Uncharacterized protein</fullName>
    </submittedName>
</protein>
<organism evidence="2 3">
    <name type="scientific">Clitoria ternatea</name>
    <name type="common">Butterfly pea</name>
    <dbReference type="NCBI Taxonomy" id="43366"/>
    <lineage>
        <taxon>Eukaryota</taxon>
        <taxon>Viridiplantae</taxon>
        <taxon>Streptophyta</taxon>
        <taxon>Embryophyta</taxon>
        <taxon>Tracheophyta</taxon>
        <taxon>Spermatophyta</taxon>
        <taxon>Magnoliopsida</taxon>
        <taxon>eudicotyledons</taxon>
        <taxon>Gunneridae</taxon>
        <taxon>Pentapetalae</taxon>
        <taxon>rosids</taxon>
        <taxon>fabids</taxon>
        <taxon>Fabales</taxon>
        <taxon>Fabaceae</taxon>
        <taxon>Papilionoideae</taxon>
        <taxon>50 kb inversion clade</taxon>
        <taxon>NPAAA clade</taxon>
        <taxon>indigoferoid/millettioid clade</taxon>
        <taxon>Phaseoleae</taxon>
        <taxon>Clitoria</taxon>
    </lineage>
</organism>
<reference evidence="2 3" key="1">
    <citation type="submission" date="2024-01" db="EMBL/GenBank/DDBJ databases">
        <title>The genomes of 5 underutilized Papilionoideae crops provide insights into root nodulation and disease resistance.</title>
        <authorList>
            <person name="Yuan L."/>
        </authorList>
    </citation>
    <scope>NUCLEOTIDE SEQUENCE [LARGE SCALE GENOMIC DNA]</scope>
    <source>
        <strain evidence="2">LY-2023</strain>
        <tissue evidence="2">Leaf</tissue>
    </source>
</reference>
<proteinExistence type="predicted"/>